<gene>
    <name evidence="2" type="ORF">B0H17DRAFT_480450</name>
</gene>
<protein>
    <submittedName>
        <fullName evidence="2">Uncharacterized protein</fullName>
    </submittedName>
</protein>
<keyword evidence="3" id="KW-1185">Reference proteome</keyword>
<feature type="region of interest" description="Disordered" evidence="1">
    <location>
        <begin position="1"/>
        <end position="186"/>
    </location>
</feature>
<feature type="compositionally biased region" description="Low complexity" evidence="1">
    <location>
        <begin position="40"/>
        <end position="51"/>
    </location>
</feature>
<organism evidence="2 3">
    <name type="scientific">Mycena rosella</name>
    <name type="common">Pink bonnet</name>
    <name type="synonym">Agaricus rosellus</name>
    <dbReference type="NCBI Taxonomy" id="1033263"/>
    <lineage>
        <taxon>Eukaryota</taxon>
        <taxon>Fungi</taxon>
        <taxon>Dikarya</taxon>
        <taxon>Basidiomycota</taxon>
        <taxon>Agaricomycotina</taxon>
        <taxon>Agaricomycetes</taxon>
        <taxon>Agaricomycetidae</taxon>
        <taxon>Agaricales</taxon>
        <taxon>Marasmiineae</taxon>
        <taxon>Mycenaceae</taxon>
        <taxon>Mycena</taxon>
    </lineage>
</organism>
<sequence length="241" mass="25795">MHVPKLLKKLSRRSLKGHDSEAESESETPPALPHDSVQLRRFPSDSPRPSSEWAHPVNRSLSTGMLALPDTAESGHRADRADSGYSTADSGYAASLPAHSRQASQNASANNPHARISYAPPSGSPPPRSRTTSYSSSNRASYFVLEGDPRGKAYSPSQLGSLPPTVIGRQLTASPTPQTPEQRHIPDDDLSRSLAGAWEVANTAPKTSKADKVLLVAENNFIQGQAKEGQVAAFATGLWRV</sequence>
<evidence type="ECO:0000313" key="2">
    <source>
        <dbReference type="EMBL" id="KAJ7693841.1"/>
    </source>
</evidence>
<name>A0AAD7DMM0_MYCRO</name>
<dbReference type="Proteomes" id="UP001221757">
    <property type="component" value="Unassembled WGS sequence"/>
</dbReference>
<evidence type="ECO:0000313" key="3">
    <source>
        <dbReference type="Proteomes" id="UP001221757"/>
    </source>
</evidence>
<feature type="compositionally biased region" description="Polar residues" evidence="1">
    <location>
        <begin position="101"/>
        <end position="111"/>
    </location>
</feature>
<feature type="compositionally biased region" description="Polar residues" evidence="1">
    <location>
        <begin position="171"/>
        <end position="180"/>
    </location>
</feature>
<feature type="compositionally biased region" description="Basic residues" evidence="1">
    <location>
        <begin position="1"/>
        <end position="15"/>
    </location>
</feature>
<dbReference type="EMBL" id="JARKIE010000044">
    <property type="protein sequence ID" value="KAJ7693841.1"/>
    <property type="molecule type" value="Genomic_DNA"/>
</dbReference>
<evidence type="ECO:0000256" key="1">
    <source>
        <dbReference type="SAM" id="MobiDB-lite"/>
    </source>
</evidence>
<feature type="compositionally biased region" description="Basic and acidic residues" evidence="1">
    <location>
        <begin position="73"/>
        <end position="82"/>
    </location>
</feature>
<dbReference type="AlphaFoldDB" id="A0AAD7DMM0"/>
<comment type="caution">
    <text evidence="2">The sequence shown here is derived from an EMBL/GenBank/DDBJ whole genome shotgun (WGS) entry which is preliminary data.</text>
</comment>
<proteinExistence type="predicted"/>
<feature type="compositionally biased region" description="Low complexity" evidence="1">
    <location>
        <begin position="129"/>
        <end position="142"/>
    </location>
</feature>
<reference evidence="2" key="1">
    <citation type="submission" date="2023-03" db="EMBL/GenBank/DDBJ databases">
        <title>Massive genome expansion in bonnet fungi (Mycena s.s.) driven by repeated elements and novel gene families across ecological guilds.</title>
        <authorList>
            <consortium name="Lawrence Berkeley National Laboratory"/>
            <person name="Harder C.B."/>
            <person name="Miyauchi S."/>
            <person name="Viragh M."/>
            <person name="Kuo A."/>
            <person name="Thoen E."/>
            <person name="Andreopoulos B."/>
            <person name="Lu D."/>
            <person name="Skrede I."/>
            <person name="Drula E."/>
            <person name="Henrissat B."/>
            <person name="Morin E."/>
            <person name="Kohler A."/>
            <person name="Barry K."/>
            <person name="LaButti K."/>
            <person name="Morin E."/>
            <person name="Salamov A."/>
            <person name="Lipzen A."/>
            <person name="Mereny Z."/>
            <person name="Hegedus B."/>
            <person name="Baldrian P."/>
            <person name="Stursova M."/>
            <person name="Weitz H."/>
            <person name="Taylor A."/>
            <person name="Grigoriev I.V."/>
            <person name="Nagy L.G."/>
            <person name="Martin F."/>
            <person name="Kauserud H."/>
        </authorList>
    </citation>
    <scope>NUCLEOTIDE SEQUENCE</scope>
    <source>
        <strain evidence="2">CBHHK067</strain>
    </source>
</reference>
<accession>A0AAD7DMM0</accession>